<accession>A0AC61NI86</accession>
<evidence type="ECO:0000313" key="2">
    <source>
        <dbReference type="Proteomes" id="UP000826212"/>
    </source>
</evidence>
<reference evidence="1" key="1">
    <citation type="submission" date="2021-08" db="EMBL/GenBank/DDBJ databases">
        <title>Novel anaerobic bacterium isolated from sea squirt in East Sea, Republic of Korea.</title>
        <authorList>
            <person name="Nguyen T.H."/>
            <person name="Li Z."/>
            <person name="Lee Y.-J."/>
            <person name="Ko J."/>
            <person name="Kim S.-G."/>
        </authorList>
    </citation>
    <scope>NUCLEOTIDE SEQUENCE</scope>
    <source>
        <strain evidence="1">KCTC 25031</strain>
    </source>
</reference>
<keyword evidence="2" id="KW-1185">Reference proteome</keyword>
<gene>
    <name evidence="1" type="ORF">K4L44_06105</name>
</gene>
<dbReference type="Proteomes" id="UP000826212">
    <property type="component" value="Chromosome"/>
</dbReference>
<dbReference type="EMBL" id="CP081303">
    <property type="protein sequence ID" value="QZE15403.1"/>
    <property type="molecule type" value="Genomic_DNA"/>
</dbReference>
<sequence length="65" mass="7666">MKEQYCIFFNGKKPFPVSIDQHLSSPDWKIVEKWLDSLDDSELITPSKSCNENISRLIYSKWELS</sequence>
<name>A0AC61NI86_9BACT</name>
<evidence type="ECO:0000313" key="1">
    <source>
        <dbReference type="EMBL" id="QZE15403.1"/>
    </source>
</evidence>
<protein>
    <submittedName>
        <fullName evidence="1">Uncharacterized protein</fullName>
    </submittedName>
</protein>
<organism evidence="1 2">
    <name type="scientific">Halosquirtibacter laminarini</name>
    <dbReference type="NCBI Taxonomy" id="3374600"/>
    <lineage>
        <taxon>Bacteria</taxon>
        <taxon>Pseudomonadati</taxon>
        <taxon>Bacteroidota</taxon>
        <taxon>Bacteroidia</taxon>
        <taxon>Marinilabiliales</taxon>
        <taxon>Prolixibacteraceae</taxon>
        <taxon>Halosquirtibacter</taxon>
    </lineage>
</organism>
<proteinExistence type="predicted"/>